<dbReference type="Gene3D" id="3.40.1350.10">
    <property type="match status" value="1"/>
</dbReference>
<reference evidence="4" key="1">
    <citation type="submission" date="2016-11" db="EMBL/GenBank/DDBJ databases">
        <authorList>
            <person name="Varghese N."/>
            <person name="Submissions S."/>
        </authorList>
    </citation>
    <scope>NUCLEOTIDE SEQUENCE [LARGE SCALE GENOMIC DNA]</scope>
    <source>
        <strain evidence="4">DSM 16057</strain>
    </source>
</reference>
<dbReference type="InterPro" id="IPR011856">
    <property type="entry name" value="tRNA_endonuc-like_dom_sf"/>
</dbReference>
<dbReference type="Pfam" id="PF09002">
    <property type="entry name" value="Card1_endonuc"/>
    <property type="match status" value="1"/>
</dbReference>
<evidence type="ECO:0000313" key="3">
    <source>
        <dbReference type="EMBL" id="SHJ33661.1"/>
    </source>
</evidence>
<evidence type="ECO:0000313" key="4">
    <source>
        <dbReference type="Proteomes" id="UP000184529"/>
    </source>
</evidence>
<dbReference type="InterPro" id="IPR056339">
    <property type="entry name" value="CARF_Card1"/>
</dbReference>
<dbReference type="SUPFAM" id="SSF52980">
    <property type="entry name" value="Restriction endonuclease-like"/>
    <property type="match status" value="1"/>
</dbReference>
<gene>
    <name evidence="3" type="ORF">SAMN02745219_02314</name>
</gene>
<evidence type="ECO:0008006" key="5">
    <source>
        <dbReference type="Google" id="ProtNLM"/>
    </source>
</evidence>
<accession>A0A1M6IGQ0</accession>
<name>A0A1M6IGQ0_9FIRM</name>
<dbReference type="AlphaFoldDB" id="A0A1M6IGQ0"/>
<dbReference type="Pfam" id="PF23400">
    <property type="entry name" value="CARF_Card1"/>
    <property type="match status" value="1"/>
</dbReference>
<organism evidence="3 4">
    <name type="scientific">Desulfofundulus thermosubterraneus DSM 16057</name>
    <dbReference type="NCBI Taxonomy" id="1121432"/>
    <lineage>
        <taxon>Bacteria</taxon>
        <taxon>Bacillati</taxon>
        <taxon>Bacillota</taxon>
        <taxon>Clostridia</taxon>
        <taxon>Eubacteriales</taxon>
        <taxon>Peptococcaceae</taxon>
        <taxon>Desulfofundulus</taxon>
    </lineage>
</organism>
<dbReference type="InterPro" id="IPR015093">
    <property type="entry name" value="Card1_endonucl_dom"/>
</dbReference>
<dbReference type="EMBL" id="FQZM01000029">
    <property type="protein sequence ID" value="SHJ33661.1"/>
    <property type="molecule type" value="Genomic_DNA"/>
</dbReference>
<protein>
    <recommendedName>
        <fullName evidence="5">DUF1887 family protein</fullName>
    </recommendedName>
</protein>
<evidence type="ECO:0000259" key="2">
    <source>
        <dbReference type="Pfam" id="PF23400"/>
    </source>
</evidence>
<evidence type="ECO:0000259" key="1">
    <source>
        <dbReference type="Pfam" id="PF09002"/>
    </source>
</evidence>
<sequence length="372" mass="41236">MSRVMIALASEQRMQNVIPVFQKGLGFEKVYLIRSIDADQPGSHFARAVSDVKETLESLAHVEVEVWNRAVDAYAFEETRRAAAEVIRRESPREAVVNLTGGTKCMSIAAFLAAQENGAKSLYVDTANEKLVWFKPDGSVQEEPFELGGRLTVPVYFYSNGRRIDGQRTQRQALPAAAYELARELLSLWPQSVPTLEEFGRSISQGQKRLSNTGLDVRVTELLQRYHFIAAAADGSWEVAPQGRAVLTGKWLEAMVYVLLKDSEYFDDVMVNVCLSGIENELDVVAVRNGQLAVIECKSGDLGGQTTLNKLQAIRTTLGKFTRGFFVTSRTAEQVDSNFRARASEYGIRSIITAEQLLQAADEIRKGMRGAS</sequence>
<proteinExistence type="predicted"/>
<dbReference type="InterPro" id="IPR011335">
    <property type="entry name" value="Restrct_endonuc-II-like"/>
</dbReference>
<feature type="domain" description="Card1 CARF" evidence="2">
    <location>
        <begin position="4"/>
        <end position="136"/>
    </location>
</feature>
<dbReference type="STRING" id="1121432.SAMN02745219_02314"/>
<dbReference type="Gene3D" id="3.40.50.10770">
    <property type="entry name" value="Hypothetical protein VC1899 like domain (Restriction endonuclease-like)"/>
    <property type="match status" value="1"/>
</dbReference>
<dbReference type="OrthoDB" id="9797116at2"/>
<dbReference type="RefSeq" id="WP_072869773.1">
    <property type="nucleotide sequence ID" value="NZ_FQZM01000029.1"/>
</dbReference>
<keyword evidence="4" id="KW-1185">Reference proteome</keyword>
<dbReference type="Proteomes" id="UP000184529">
    <property type="component" value="Unassembled WGS sequence"/>
</dbReference>
<dbReference type="GO" id="GO:0003676">
    <property type="term" value="F:nucleic acid binding"/>
    <property type="evidence" value="ECO:0007669"/>
    <property type="project" value="InterPro"/>
</dbReference>
<feature type="domain" description="Card1 endonuclease" evidence="1">
    <location>
        <begin position="245"/>
        <end position="352"/>
    </location>
</feature>